<dbReference type="SUPFAM" id="SSF49899">
    <property type="entry name" value="Concanavalin A-like lectins/glucanases"/>
    <property type="match status" value="1"/>
</dbReference>
<keyword evidence="5" id="KW-1185">Reference proteome</keyword>
<evidence type="ECO:0000256" key="1">
    <source>
        <dbReference type="ARBA" id="ARBA00022729"/>
    </source>
</evidence>
<keyword evidence="2" id="KW-1015">Disulfide bond</keyword>
<dbReference type="InterPro" id="IPR013320">
    <property type="entry name" value="ConA-like_dom_sf"/>
</dbReference>
<organism evidence="4 5">
    <name type="scientific">Rhodopirellula halodulae</name>
    <dbReference type="NCBI Taxonomy" id="2894198"/>
    <lineage>
        <taxon>Bacteria</taxon>
        <taxon>Pseudomonadati</taxon>
        <taxon>Planctomycetota</taxon>
        <taxon>Planctomycetia</taxon>
        <taxon>Pirellulales</taxon>
        <taxon>Pirellulaceae</taxon>
        <taxon>Rhodopirellula</taxon>
    </lineage>
</organism>
<evidence type="ECO:0000313" key="4">
    <source>
        <dbReference type="EMBL" id="MCC9641755.1"/>
    </source>
</evidence>
<dbReference type="PANTHER" id="PTHR30273">
    <property type="entry name" value="PERIPLASMIC SIGNAL SENSOR AND SIGMA FACTOR ACTIVATOR FECR-RELATED"/>
    <property type="match status" value="1"/>
</dbReference>
<dbReference type="RefSeq" id="WP_230272147.1">
    <property type="nucleotide sequence ID" value="NZ_JAJKFW010000012.1"/>
</dbReference>
<dbReference type="Gene3D" id="2.60.120.200">
    <property type="match status" value="1"/>
</dbReference>
<protein>
    <submittedName>
        <fullName evidence="4">LamG domain-containing protein</fullName>
    </submittedName>
</protein>
<proteinExistence type="predicted"/>
<evidence type="ECO:0000259" key="3">
    <source>
        <dbReference type="SMART" id="SM00560"/>
    </source>
</evidence>
<feature type="domain" description="LamG-like jellyroll fold" evidence="3">
    <location>
        <begin position="415"/>
        <end position="572"/>
    </location>
</feature>
<dbReference type="InterPro" id="IPR012373">
    <property type="entry name" value="Ferrdict_sens_TM"/>
</dbReference>
<reference evidence="4" key="1">
    <citation type="submission" date="2021-11" db="EMBL/GenBank/DDBJ databases">
        <title>Genome sequence.</title>
        <authorList>
            <person name="Sun Q."/>
        </authorList>
    </citation>
    <scope>NUCLEOTIDE SEQUENCE</scope>
    <source>
        <strain evidence="4">JC740</strain>
    </source>
</reference>
<gene>
    <name evidence="4" type="ORF">LOC71_05675</name>
</gene>
<evidence type="ECO:0000256" key="2">
    <source>
        <dbReference type="ARBA" id="ARBA00023157"/>
    </source>
</evidence>
<dbReference type="Proteomes" id="UP001430306">
    <property type="component" value="Unassembled WGS sequence"/>
</dbReference>
<keyword evidence="1" id="KW-0732">Signal</keyword>
<sequence>MNRQLDELIDQYCAGCISKEELETLQDLLRSSAEYRRHYHEILSVHADLHECIDTQSNGDNGIPNQTQSFGEQLSRHTTGDANHSATPWIRNIAPQAWMAVASLSSIAATFLAVVVWQQSVTLDRQVQLKVTPPEVNSTPTVRVVQAPDSIVVPTATGSRRKDSLAILQQAVEPVWVDGTNVPRIGDELASQTLELDAGIVHLAFFNGATAILEGPARLDLISNQRGVLHFGKIHCFVPDSAQGFTIETATNRFVDLGTEFGLDVGRDGLQELHVFNGEVELQSLEETSEPQRILGGNAIARGMNDIQWSSVETQPTRFTSIAKMQGMKEQSDRRRVEQWQSRMENLLEDPDLLVLYDFEPDPNEPGRLTNRKSNSIHGTILGCEWAPGRWSGKLALDFKRPNNRVRFNLPGTYRNLTMSTWLRVDGFDRVFSSIMSSDFFDNHHLHWQLKSNGSIGSGIKPPTTLRLIYNTPRLLGYEDLGRWVHLALVVDQDDGTMTHYLNGEIATRLPMDTGSEPNRIDALGSGPWPLRIGKAELGNWSPAEDYDEWLVRNLNGRIDEFAVFARALTADEIEFAYQSGKPID</sequence>
<comment type="caution">
    <text evidence="4">The sequence shown here is derived from an EMBL/GenBank/DDBJ whole genome shotgun (WGS) entry which is preliminary data.</text>
</comment>
<name>A0ABS8NDX3_9BACT</name>
<dbReference type="Pfam" id="PF13385">
    <property type="entry name" value="Laminin_G_3"/>
    <property type="match status" value="1"/>
</dbReference>
<evidence type="ECO:0000313" key="5">
    <source>
        <dbReference type="Proteomes" id="UP001430306"/>
    </source>
</evidence>
<dbReference type="EMBL" id="JAJKFW010000012">
    <property type="protein sequence ID" value="MCC9641755.1"/>
    <property type="molecule type" value="Genomic_DNA"/>
</dbReference>
<dbReference type="PANTHER" id="PTHR30273:SF2">
    <property type="entry name" value="PROTEIN FECR"/>
    <property type="match status" value="1"/>
</dbReference>
<accession>A0ABS8NDX3</accession>
<dbReference type="InterPro" id="IPR006558">
    <property type="entry name" value="LamG-like"/>
</dbReference>
<dbReference type="SMART" id="SM00560">
    <property type="entry name" value="LamGL"/>
    <property type="match status" value="1"/>
</dbReference>